<evidence type="ECO:0000256" key="5">
    <source>
        <dbReference type="ARBA" id="ARBA00023186"/>
    </source>
</evidence>
<reference evidence="8" key="1">
    <citation type="submission" date="2022-03" db="EMBL/GenBank/DDBJ databases">
        <authorList>
            <person name="Sayadi A."/>
        </authorList>
    </citation>
    <scope>NUCLEOTIDE SEQUENCE</scope>
</reference>
<dbReference type="InterPro" id="IPR027684">
    <property type="entry name" value="TBCC"/>
</dbReference>
<dbReference type="EMBL" id="CAKOFQ010007470">
    <property type="protein sequence ID" value="CAH2001803.1"/>
    <property type="molecule type" value="Genomic_DNA"/>
</dbReference>
<dbReference type="InterPro" id="IPR012945">
    <property type="entry name" value="Tubulin-bd_cofactor_C_dom"/>
</dbReference>
<feature type="domain" description="C-CAP/cofactor C-like" evidence="7">
    <location>
        <begin position="163"/>
        <end position="312"/>
    </location>
</feature>
<dbReference type="SMART" id="SM00673">
    <property type="entry name" value="CARP"/>
    <property type="match status" value="2"/>
</dbReference>
<evidence type="ECO:0000256" key="4">
    <source>
        <dbReference type="ARBA" id="ARBA00022990"/>
    </source>
</evidence>
<dbReference type="PANTHER" id="PTHR15139:SF0">
    <property type="entry name" value="TUBULIN-SPECIFIC CHAPERONE C"/>
    <property type="match status" value="1"/>
</dbReference>
<dbReference type="OrthoDB" id="194775at2759"/>
<dbReference type="PANTHER" id="PTHR15139">
    <property type="entry name" value="TUBULIN FOLDING COFACTOR C"/>
    <property type="match status" value="1"/>
</dbReference>
<dbReference type="InterPro" id="IPR016098">
    <property type="entry name" value="CAP/MinC_C"/>
</dbReference>
<keyword evidence="9" id="KW-1185">Reference proteome</keyword>
<dbReference type="Proteomes" id="UP001152888">
    <property type="component" value="Unassembled WGS sequence"/>
</dbReference>
<evidence type="ECO:0000256" key="1">
    <source>
        <dbReference type="ARBA" id="ARBA00004496"/>
    </source>
</evidence>
<dbReference type="Gene3D" id="1.20.58.1250">
    <property type="entry name" value="Tubulin Binding Cofactor C, N-terminal domain"/>
    <property type="match status" value="1"/>
</dbReference>
<dbReference type="Pfam" id="PF07986">
    <property type="entry name" value="TBCC"/>
    <property type="match status" value="1"/>
</dbReference>
<dbReference type="GO" id="GO:0007023">
    <property type="term" value="P:post-chaperonin tubulin folding pathway"/>
    <property type="evidence" value="ECO:0007669"/>
    <property type="project" value="InterPro"/>
</dbReference>
<gene>
    <name evidence="8" type="ORF">ACAOBT_LOCUS26441</name>
</gene>
<dbReference type="GO" id="GO:0007021">
    <property type="term" value="P:tubulin complex assembly"/>
    <property type="evidence" value="ECO:0007669"/>
    <property type="project" value="TreeGrafter"/>
</dbReference>
<dbReference type="AlphaFoldDB" id="A0A9P0LZM6"/>
<proteinExistence type="inferred from homology"/>
<evidence type="ECO:0000256" key="6">
    <source>
        <dbReference type="ARBA" id="ARBA00026055"/>
    </source>
</evidence>
<dbReference type="PROSITE" id="PS51329">
    <property type="entry name" value="C_CAP_COFACTOR_C"/>
    <property type="match status" value="1"/>
</dbReference>
<comment type="similarity">
    <text evidence="2">Belongs to the TBCC family.</text>
</comment>
<name>A0A9P0LZM6_ACAOB</name>
<comment type="subunit">
    <text evidence="6">Supercomplex made of cofactors A to E. Cofactors A and D function by capturing and stabilizing tubulin in a quasi-native conformation. Cofactor E binds to the cofactor D-tubulin complex; interaction with cofactor C then causes the release of tubulin polypeptides that are committed to the native state.</text>
</comment>
<dbReference type="InterPro" id="IPR038397">
    <property type="entry name" value="TBCC_N_sf"/>
</dbReference>
<dbReference type="Pfam" id="PF16752">
    <property type="entry name" value="TBCC_N"/>
    <property type="match status" value="1"/>
</dbReference>
<evidence type="ECO:0000256" key="3">
    <source>
        <dbReference type="ARBA" id="ARBA00022490"/>
    </source>
</evidence>
<comment type="caution">
    <text evidence="8">The sequence shown here is derived from an EMBL/GenBank/DDBJ whole genome shotgun (WGS) entry which is preliminary data.</text>
</comment>
<evidence type="ECO:0000259" key="7">
    <source>
        <dbReference type="PROSITE" id="PS51329"/>
    </source>
</evidence>
<protein>
    <recommendedName>
        <fullName evidence="7">C-CAP/cofactor C-like domain-containing protein</fullName>
    </recommendedName>
</protein>
<dbReference type="GO" id="GO:0005737">
    <property type="term" value="C:cytoplasm"/>
    <property type="evidence" value="ECO:0007669"/>
    <property type="project" value="UniProtKB-SubCell"/>
</dbReference>
<keyword evidence="5" id="KW-0143">Chaperone</keyword>
<evidence type="ECO:0000313" key="8">
    <source>
        <dbReference type="EMBL" id="CAH2001803.1"/>
    </source>
</evidence>
<dbReference type="InterPro" id="IPR031925">
    <property type="entry name" value="TBCC_N"/>
</dbReference>
<comment type="subcellular location">
    <subcellularLocation>
        <location evidence="1">Cytoplasm</location>
    </subcellularLocation>
</comment>
<organism evidence="8 9">
    <name type="scientific">Acanthoscelides obtectus</name>
    <name type="common">Bean weevil</name>
    <name type="synonym">Bruchus obtectus</name>
    <dbReference type="NCBI Taxonomy" id="200917"/>
    <lineage>
        <taxon>Eukaryota</taxon>
        <taxon>Metazoa</taxon>
        <taxon>Ecdysozoa</taxon>
        <taxon>Arthropoda</taxon>
        <taxon>Hexapoda</taxon>
        <taxon>Insecta</taxon>
        <taxon>Pterygota</taxon>
        <taxon>Neoptera</taxon>
        <taxon>Endopterygota</taxon>
        <taxon>Coleoptera</taxon>
        <taxon>Polyphaga</taxon>
        <taxon>Cucujiformia</taxon>
        <taxon>Chrysomeloidea</taxon>
        <taxon>Chrysomelidae</taxon>
        <taxon>Bruchinae</taxon>
        <taxon>Bruchini</taxon>
        <taxon>Acanthoscelides</taxon>
    </lineage>
</organism>
<dbReference type="Gene3D" id="2.160.20.70">
    <property type="match status" value="1"/>
</dbReference>
<keyword evidence="3" id="KW-0963">Cytoplasm</keyword>
<dbReference type="InterPro" id="IPR017901">
    <property type="entry name" value="C-CAP_CF_C-like"/>
</dbReference>
<evidence type="ECO:0000313" key="9">
    <source>
        <dbReference type="Proteomes" id="UP001152888"/>
    </source>
</evidence>
<dbReference type="InterPro" id="IPR006599">
    <property type="entry name" value="CARP_motif"/>
</dbReference>
<sequence>MSDKMDPLISIENFSEKPNKINLLTKRELERQLNIQKRKDDKELLSASNEKLEIFEAIFAEKKSYIESLIKNSRNLSKNELPDHFNTISKEILTLQKYVAASNIFLRHYDLQRCQNTLQELTNKAKYLENELLPKKKFSFKNRMKEKDVKKEKEDEVDSAVFKPHVPAIFNSCGFFNRSDETLNMLPSEIFRKDVSLENLENCIVILKGTASTLHLNHLKNCKVFTGPVSTSIFAEHCLNCTLVIACQQLRLHSSENVQIYLHVTSRAIMEDCKDIAVAPYNLDYKGVEKDFENAHLEKNVNNWRCVDDFNWLSEKHSPNWKEIPEHERIQRWQEIE</sequence>
<dbReference type="GO" id="GO:0015631">
    <property type="term" value="F:tubulin binding"/>
    <property type="evidence" value="ECO:0007669"/>
    <property type="project" value="InterPro"/>
</dbReference>
<keyword evidence="4" id="KW-0007">Acetylation</keyword>
<accession>A0A9P0LZM6</accession>
<evidence type="ECO:0000256" key="2">
    <source>
        <dbReference type="ARBA" id="ARBA00008848"/>
    </source>
</evidence>